<proteinExistence type="predicted"/>
<dbReference type="RefSeq" id="WP_406583225.1">
    <property type="nucleotide sequence ID" value="NZ_JBJHQH010000027.1"/>
</dbReference>
<keyword evidence="2" id="KW-0418">Kinase</keyword>
<evidence type="ECO:0000259" key="1">
    <source>
        <dbReference type="Pfam" id="PF20613"/>
    </source>
</evidence>
<dbReference type="InterPro" id="IPR046748">
    <property type="entry name" value="HipA_2"/>
</dbReference>
<organism evidence="2 3">
    <name type="scientific">Bacillus salipaludis</name>
    <dbReference type="NCBI Taxonomy" id="2547811"/>
    <lineage>
        <taxon>Bacteria</taxon>
        <taxon>Bacillati</taxon>
        <taxon>Bacillota</taxon>
        <taxon>Bacilli</taxon>
        <taxon>Bacillales</taxon>
        <taxon>Bacillaceae</taxon>
        <taxon>Bacillus</taxon>
    </lineage>
</organism>
<reference evidence="2 3" key="1">
    <citation type="submission" date="2024-11" db="EMBL/GenBank/DDBJ databases">
        <authorList>
            <person name="Lucas J.A."/>
        </authorList>
    </citation>
    <scope>NUCLEOTIDE SEQUENCE [LARGE SCALE GENOMIC DNA]</scope>
    <source>
        <strain evidence="2 3">Z 5.4</strain>
    </source>
</reference>
<gene>
    <name evidence="2" type="ORF">ACJEBI_25285</name>
</gene>
<dbReference type="EMBL" id="JBJHQH010000027">
    <property type="protein sequence ID" value="MFK9094775.1"/>
    <property type="molecule type" value="Genomic_DNA"/>
</dbReference>
<accession>A0ABW8RMK9</accession>
<dbReference type="Gene3D" id="1.10.1070.20">
    <property type="match status" value="1"/>
</dbReference>
<keyword evidence="2" id="KW-0808">Transferase</keyword>
<comment type="caution">
    <text evidence="2">The sequence shown here is derived from an EMBL/GenBank/DDBJ whole genome shotgun (WGS) entry which is preliminary data.</text>
</comment>
<feature type="domain" description="HipA-like kinase" evidence="1">
    <location>
        <begin position="10"/>
        <end position="245"/>
    </location>
</feature>
<keyword evidence="3" id="KW-1185">Reference proteome</keyword>
<sequence length="259" mass="29644">MSNNIEPVLLIQKMKKGHSKPHLIRFTDGNDYVVKFKNNPTGTRTLVNEYVAGKLAVLVNLPVTPFRIVYISQNFIEANPSLFQSGFRSGNQFASLFITDTTYLPQKMDPDHPIPIMNKDQLAGIIAFDYWLGNVDRNRKNLLLKPIQDTGFQFFIIDHGHCFTHSNWTVETLKTIPNMSNSWRKAHKHYISMLEGDGLAGVAEHITKIIAIHRNTIEEIVNSIPADWEVSDLEREALIEFLIESQQRLHHFRIPVDGL</sequence>
<dbReference type="Proteomes" id="UP001623041">
    <property type="component" value="Unassembled WGS sequence"/>
</dbReference>
<dbReference type="GO" id="GO:0016301">
    <property type="term" value="F:kinase activity"/>
    <property type="evidence" value="ECO:0007669"/>
    <property type="project" value="UniProtKB-KW"/>
</dbReference>
<protein>
    <submittedName>
        <fullName evidence="2">HipA family kinase</fullName>
    </submittedName>
</protein>
<evidence type="ECO:0000313" key="2">
    <source>
        <dbReference type="EMBL" id="MFK9094775.1"/>
    </source>
</evidence>
<evidence type="ECO:0000313" key="3">
    <source>
        <dbReference type="Proteomes" id="UP001623041"/>
    </source>
</evidence>
<name>A0ABW8RMK9_9BACI</name>
<dbReference type="Pfam" id="PF20613">
    <property type="entry name" value="HipA_2"/>
    <property type="match status" value="1"/>
</dbReference>